<feature type="region of interest" description="Disordered" evidence="2">
    <location>
        <begin position="315"/>
        <end position="375"/>
    </location>
</feature>
<organism evidence="3">
    <name type="scientific">Siphoviridae sp. ct6d71</name>
    <dbReference type="NCBI Taxonomy" id="2826298"/>
    <lineage>
        <taxon>Viruses</taxon>
        <taxon>Duplodnaviria</taxon>
        <taxon>Heunggongvirae</taxon>
        <taxon>Uroviricota</taxon>
        <taxon>Caudoviricetes</taxon>
    </lineage>
</organism>
<evidence type="ECO:0000256" key="1">
    <source>
        <dbReference type="SAM" id="Coils"/>
    </source>
</evidence>
<feature type="compositionally biased region" description="Basic and acidic residues" evidence="2">
    <location>
        <begin position="318"/>
        <end position="375"/>
    </location>
</feature>
<feature type="coiled-coil region" evidence="1">
    <location>
        <begin position="382"/>
        <end position="416"/>
    </location>
</feature>
<proteinExistence type="predicted"/>
<name>A0A8S5R346_9CAUD</name>
<sequence length="502" mass="57316">MNPLEKKISFEYDSIIENFQEYDDEKFAIAKVCILSTGPNAHGFNITDEILRRDAGTVRGQFLVGRMFGNDFMGHERDEIPIGYFPVEKEVEFEETEVNGVPVTKAWAYAVFSKMYANNAYEAFKAHNHRAVSIEMTCQFAEDDIEKENPISFDIFGVTVLGRYVKPSDKNAEINLIRFSEEANSFFNELQKHPTQLEQFSNQRKAQMEEKKSYKVDKSKESLSNADWSDVNKSDLRKKITEAKNASSLVNDVYLKVESGWQEAPSEKLGYPVMQIKGDSVVYNRNALASALAYARQHNETEVINKLNKIYKSLGLDDNGKEGEAKMEDKDKLNKLEEPEKMAEPTPEDKSDSEKDKNKDEDEKMSEPEEKKMSEDVTMCDIAKLQKDIEDKDAIIMEKDKELEELRAFKAGVEEEKRNMAVAATLEEIKPFVNSEQFESLKAEGMACKFSEIDGWTNKAKAVSFEASKGKKEKKSIWSFSAPVAPSQDEPKNVWERLKKNI</sequence>
<accession>A0A8S5R346</accession>
<evidence type="ECO:0000256" key="2">
    <source>
        <dbReference type="SAM" id="MobiDB-lite"/>
    </source>
</evidence>
<protein>
    <submittedName>
        <fullName evidence="3">FAM76 protein</fullName>
    </submittedName>
</protein>
<dbReference type="EMBL" id="BK015797">
    <property type="protein sequence ID" value="DAE25397.1"/>
    <property type="molecule type" value="Genomic_DNA"/>
</dbReference>
<evidence type="ECO:0000313" key="3">
    <source>
        <dbReference type="EMBL" id="DAE25397.1"/>
    </source>
</evidence>
<reference evidence="3" key="1">
    <citation type="journal article" date="2021" name="Proc. Natl. Acad. Sci. U.S.A.">
        <title>A Catalog of Tens of Thousands of Viruses from Human Metagenomes Reveals Hidden Associations with Chronic Diseases.</title>
        <authorList>
            <person name="Tisza M.J."/>
            <person name="Buck C.B."/>
        </authorList>
    </citation>
    <scope>NUCLEOTIDE SEQUENCE</scope>
    <source>
        <strain evidence="3">Ct6d71</strain>
    </source>
</reference>
<keyword evidence="1" id="KW-0175">Coiled coil</keyword>